<name>A0AAE0PJ31_SORBR</name>
<organism evidence="3 4">
    <name type="scientific">Sordaria brevicollis</name>
    <dbReference type="NCBI Taxonomy" id="83679"/>
    <lineage>
        <taxon>Eukaryota</taxon>
        <taxon>Fungi</taxon>
        <taxon>Dikarya</taxon>
        <taxon>Ascomycota</taxon>
        <taxon>Pezizomycotina</taxon>
        <taxon>Sordariomycetes</taxon>
        <taxon>Sordariomycetidae</taxon>
        <taxon>Sordariales</taxon>
        <taxon>Sordariaceae</taxon>
        <taxon>Sordaria</taxon>
    </lineage>
</organism>
<keyword evidence="4" id="KW-1185">Reference proteome</keyword>
<dbReference type="GO" id="GO:0005739">
    <property type="term" value="C:mitochondrion"/>
    <property type="evidence" value="ECO:0007669"/>
    <property type="project" value="UniProtKB-SubCell"/>
</dbReference>
<dbReference type="EMBL" id="JAUTDP010000003">
    <property type="protein sequence ID" value="KAK3400819.1"/>
    <property type="molecule type" value="Genomic_DNA"/>
</dbReference>
<accession>A0AAE0PJ31</accession>
<feature type="non-terminal residue" evidence="3">
    <location>
        <position position="1"/>
    </location>
</feature>
<evidence type="ECO:0000313" key="3">
    <source>
        <dbReference type="EMBL" id="KAK3400819.1"/>
    </source>
</evidence>
<comment type="caution">
    <text evidence="3">The sequence shown here is derived from an EMBL/GenBank/DDBJ whole genome shotgun (WGS) entry which is preliminary data.</text>
</comment>
<gene>
    <name evidence="3" type="ORF">B0T20DRAFT_348538</name>
</gene>
<dbReference type="InterPro" id="IPR043502">
    <property type="entry name" value="DNA/RNA_pol_sf"/>
</dbReference>
<dbReference type="AlphaFoldDB" id="A0AAE0PJ31"/>
<protein>
    <submittedName>
        <fullName evidence="3">Uncharacterized protein</fullName>
    </submittedName>
</protein>
<sequence length="114" mass="13659">ENADKLNFYRPNVNYKIIIKKDKNGKEFLILFGLFYNIIKEEFLIFKKTLKDLLNKGFIRINNLKIGALILFIRKSGGKFRFYNNYYIFNAITKVDRYLLPLIKNIFRILKGIK</sequence>
<proteinExistence type="predicted"/>
<dbReference type="SUPFAM" id="SSF56672">
    <property type="entry name" value="DNA/RNA polymerases"/>
    <property type="match status" value="1"/>
</dbReference>
<reference evidence="3" key="1">
    <citation type="journal article" date="2023" name="Mol. Phylogenet. Evol.">
        <title>Genome-scale phylogeny and comparative genomics of the fungal order Sordariales.</title>
        <authorList>
            <person name="Hensen N."/>
            <person name="Bonometti L."/>
            <person name="Westerberg I."/>
            <person name="Brannstrom I.O."/>
            <person name="Guillou S."/>
            <person name="Cros-Aarteil S."/>
            <person name="Calhoun S."/>
            <person name="Haridas S."/>
            <person name="Kuo A."/>
            <person name="Mondo S."/>
            <person name="Pangilinan J."/>
            <person name="Riley R."/>
            <person name="LaButti K."/>
            <person name="Andreopoulos B."/>
            <person name="Lipzen A."/>
            <person name="Chen C."/>
            <person name="Yan M."/>
            <person name="Daum C."/>
            <person name="Ng V."/>
            <person name="Clum A."/>
            <person name="Steindorff A."/>
            <person name="Ohm R.A."/>
            <person name="Martin F."/>
            <person name="Silar P."/>
            <person name="Natvig D.O."/>
            <person name="Lalanne C."/>
            <person name="Gautier V."/>
            <person name="Ament-Velasquez S.L."/>
            <person name="Kruys A."/>
            <person name="Hutchinson M.I."/>
            <person name="Powell A.J."/>
            <person name="Barry K."/>
            <person name="Miller A.N."/>
            <person name="Grigoriev I.V."/>
            <person name="Debuchy R."/>
            <person name="Gladieux P."/>
            <person name="Hiltunen Thoren M."/>
            <person name="Johannesson H."/>
        </authorList>
    </citation>
    <scope>NUCLEOTIDE SEQUENCE</scope>
    <source>
        <strain evidence="3">FGSC 1904</strain>
    </source>
</reference>
<dbReference type="Proteomes" id="UP001281003">
    <property type="component" value="Unassembled WGS sequence"/>
</dbReference>
<keyword evidence="2" id="KW-0496">Mitochondrion</keyword>
<reference evidence="3" key="2">
    <citation type="submission" date="2023-07" db="EMBL/GenBank/DDBJ databases">
        <authorList>
            <consortium name="Lawrence Berkeley National Laboratory"/>
            <person name="Haridas S."/>
            <person name="Hensen N."/>
            <person name="Bonometti L."/>
            <person name="Westerberg I."/>
            <person name="Brannstrom I.O."/>
            <person name="Guillou S."/>
            <person name="Cros-Aarteil S."/>
            <person name="Calhoun S."/>
            <person name="Kuo A."/>
            <person name="Mondo S."/>
            <person name="Pangilinan J."/>
            <person name="Riley R."/>
            <person name="LaButti K."/>
            <person name="Andreopoulos B."/>
            <person name="Lipzen A."/>
            <person name="Chen C."/>
            <person name="Yanf M."/>
            <person name="Daum C."/>
            <person name="Ng V."/>
            <person name="Clum A."/>
            <person name="Steindorff A."/>
            <person name="Ohm R."/>
            <person name="Martin F."/>
            <person name="Silar P."/>
            <person name="Natvig D."/>
            <person name="Lalanne C."/>
            <person name="Gautier V."/>
            <person name="Ament-velasquez S.L."/>
            <person name="Kruys A."/>
            <person name="Hutchinson M.I."/>
            <person name="Powell A.J."/>
            <person name="Barry K."/>
            <person name="Miller A.N."/>
            <person name="Grigoriev I.V."/>
            <person name="Debuchy R."/>
            <person name="Gladieux P."/>
            <person name="Thoren M.H."/>
            <person name="Johannesson H."/>
        </authorList>
    </citation>
    <scope>NUCLEOTIDE SEQUENCE</scope>
    <source>
        <strain evidence="3">FGSC 1904</strain>
    </source>
</reference>
<evidence type="ECO:0000256" key="2">
    <source>
        <dbReference type="ARBA" id="ARBA00023128"/>
    </source>
</evidence>
<dbReference type="Gene3D" id="3.10.10.10">
    <property type="entry name" value="HIV Type 1 Reverse Transcriptase, subunit A, domain 1"/>
    <property type="match status" value="1"/>
</dbReference>
<comment type="subcellular location">
    <subcellularLocation>
        <location evidence="1">Mitochondrion</location>
    </subcellularLocation>
</comment>
<evidence type="ECO:0000256" key="1">
    <source>
        <dbReference type="ARBA" id="ARBA00004173"/>
    </source>
</evidence>
<evidence type="ECO:0000313" key="4">
    <source>
        <dbReference type="Proteomes" id="UP001281003"/>
    </source>
</evidence>